<dbReference type="NCBIfam" id="TIGR01853">
    <property type="entry name" value="lipid_A_lpxD"/>
    <property type="match status" value="1"/>
</dbReference>
<evidence type="ECO:0000313" key="9">
    <source>
        <dbReference type="EMBL" id="MFC3676610.1"/>
    </source>
</evidence>
<keyword evidence="10" id="KW-1185">Reference proteome</keyword>
<name>A0ABV7VGG2_9PROT</name>
<dbReference type="InterPro" id="IPR018357">
    <property type="entry name" value="Hexapep_transf_CS"/>
</dbReference>
<feature type="active site" description="Proton acceptor" evidence="7">
    <location>
        <position position="251"/>
    </location>
</feature>
<dbReference type="SUPFAM" id="SSF51161">
    <property type="entry name" value="Trimeric LpxA-like enzymes"/>
    <property type="match status" value="1"/>
</dbReference>
<dbReference type="NCBIfam" id="NF002060">
    <property type="entry name" value="PRK00892.1"/>
    <property type="match status" value="1"/>
</dbReference>
<evidence type="ECO:0000256" key="5">
    <source>
        <dbReference type="ARBA" id="ARBA00023098"/>
    </source>
</evidence>
<dbReference type="EC" id="2.3.1.191" evidence="7"/>
<dbReference type="PROSITE" id="PS00101">
    <property type="entry name" value="HEXAPEP_TRANSFERASES"/>
    <property type="match status" value="2"/>
</dbReference>
<dbReference type="InterPro" id="IPR007691">
    <property type="entry name" value="LpxD"/>
</dbReference>
<sequence length="343" mass="35094">MADPRFFERAGPFRLGDLAPRCGAQLADESHAARMVSDVATLDQAGPGQLTFLDNPKYAEALPQTRAEACILHTKYAAAAPAGTALLIAPNPYLCYARAAQLFYPAMRPAAGCHPSAVVDPTATVAPDASLAPHVVIGPGAEIGAGTIIGPGSVIGRGVVVGAECRIGPSVTLSHCLIGARVTLHTGVRIGQDGFGFAPDPAGHVKVPQLGRVVIGDDCEIGANTTIDRGAGPDTVVGPGCWIDNLVQIGHNVTLGRGCIVVAQAGIAGSTQLGDFVVLAAQSGLAGHLKIGTGARVGAKSGVMTDIPAGESHFGIPATKVKEYFRQIATLRRLAQKKGTQND</sequence>
<proteinExistence type="inferred from homology"/>
<keyword evidence="1 7" id="KW-0444">Lipid biosynthesis</keyword>
<dbReference type="GO" id="GO:0103118">
    <property type="term" value="F:UDP-3-O-[(3R)-3-hydroxyacyl]-glucosamine N-acyltransferase activity"/>
    <property type="evidence" value="ECO:0007669"/>
    <property type="project" value="UniProtKB-EC"/>
</dbReference>
<dbReference type="EMBL" id="JBHRYJ010000003">
    <property type="protein sequence ID" value="MFC3676610.1"/>
    <property type="molecule type" value="Genomic_DNA"/>
</dbReference>
<comment type="function">
    <text evidence="7">Catalyzes the N-acylation of UDP-3-O-acylglucosamine using 3-hydroxyacyl-ACP as the acyl donor. Is involved in the biosynthesis of lipid A, a phosphorylated glycolipid that anchors the lipopolysaccharide to the outer membrane of the cell.</text>
</comment>
<dbReference type="Pfam" id="PF14602">
    <property type="entry name" value="Hexapep_2"/>
    <property type="match status" value="2"/>
</dbReference>
<evidence type="ECO:0000259" key="8">
    <source>
        <dbReference type="Pfam" id="PF04613"/>
    </source>
</evidence>
<evidence type="ECO:0000256" key="3">
    <source>
        <dbReference type="ARBA" id="ARBA00022679"/>
    </source>
</evidence>
<dbReference type="RefSeq" id="WP_379727604.1">
    <property type="nucleotide sequence ID" value="NZ_JBHRYJ010000003.1"/>
</dbReference>
<dbReference type="InterPro" id="IPR020573">
    <property type="entry name" value="UDP_GlcNAc_AcTrfase_non-rep"/>
</dbReference>
<dbReference type="HAMAP" id="MF_00523">
    <property type="entry name" value="LpxD"/>
    <property type="match status" value="1"/>
</dbReference>
<evidence type="ECO:0000256" key="4">
    <source>
        <dbReference type="ARBA" id="ARBA00022737"/>
    </source>
</evidence>
<dbReference type="InterPro" id="IPR001451">
    <property type="entry name" value="Hexapep"/>
</dbReference>
<comment type="catalytic activity">
    <reaction evidence="7">
        <text>a UDP-3-O-[(3R)-3-hydroxyacyl]-alpha-D-glucosamine + a (3R)-hydroxyacyl-[ACP] = a UDP-2-N,3-O-bis[(3R)-3-hydroxyacyl]-alpha-D-glucosamine + holo-[ACP] + H(+)</text>
        <dbReference type="Rhea" id="RHEA:53836"/>
        <dbReference type="Rhea" id="RHEA-COMP:9685"/>
        <dbReference type="Rhea" id="RHEA-COMP:9945"/>
        <dbReference type="ChEBI" id="CHEBI:15378"/>
        <dbReference type="ChEBI" id="CHEBI:64479"/>
        <dbReference type="ChEBI" id="CHEBI:78827"/>
        <dbReference type="ChEBI" id="CHEBI:137740"/>
        <dbReference type="ChEBI" id="CHEBI:137748"/>
        <dbReference type="EC" id="2.3.1.191"/>
    </reaction>
</comment>
<comment type="similarity">
    <text evidence="7">Belongs to the transferase hexapeptide repeat family. LpxD subfamily.</text>
</comment>
<dbReference type="Pfam" id="PF04613">
    <property type="entry name" value="LpxD"/>
    <property type="match status" value="1"/>
</dbReference>
<feature type="domain" description="UDP-3-O-[3-hydroxymyristoyl] glucosamine N-acyltransferase non-repeat region" evidence="8">
    <location>
        <begin position="35"/>
        <end position="102"/>
    </location>
</feature>
<comment type="subunit">
    <text evidence="7">Homotrimer.</text>
</comment>
<keyword evidence="5 7" id="KW-0443">Lipid metabolism</keyword>
<evidence type="ECO:0000256" key="1">
    <source>
        <dbReference type="ARBA" id="ARBA00022516"/>
    </source>
</evidence>
<dbReference type="Gene3D" id="2.160.10.10">
    <property type="entry name" value="Hexapeptide repeat proteins"/>
    <property type="match status" value="1"/>
</dbReference>
<accession>A0ABV7VGG2</accession>
<evidence type="ECO:0000256" key="6">
    <source>
        <dbReference type="ARBA" id="ARBA00023315"/>
    </source>
</evidence>
<gene>
    <name evidence="7 9" type="primary">lpxD</name>
    <name evidence="9" type="ORF">ACFOOQ_13715</name>
</gene>
<evidence type="ECO:0000256" key="2">
    <source>
        <dbReference type="ARBA" id="ARBA00022556"/>
    </source>
</evidence>
<dbReference type="Proteomes" id="UP001595711">
    <property type="component" value="Unassembled WGS sequence"/>
</dbReference>
<protein>
    <recommendedName>
        <fullName evidence="7">UDP-3-O-acylglucosamine N-acyltransferase</fullName>
        <ecNumber evidence="7">2.3.1.191</ecNumber>
    </recommendedName>
</protein>
<dbReference type="Gene3D" id="3.40.1390.10">
    <property type="entry name" value="MurE/MurF, N-terminal domain"/>
    <property type="match status" value="1"/>
</dbReference>
<comment type="pathway">
    <text evidence="7">Bacterial outer membrane biogenesis; LPS lipid A biosynthesis.</text>
</comment>
<evidence type="ECO:0000313" key="10">
    <source>
        <dbReference type="Proteomes" id="UP001595711"/>
    </source>
</evidence>
<keyword evidence="3 7" id="KW-0808">Transferase</keyword>
<keyword evidence="4 7" id="KW-0677">Repeat</keyword>
<evidence type="ECO:0000256" key="7">
    <source>
        <dbReference type="HAMAP-Rule" id="MF_00523"/>
    </source>
</evidence>
<keyword evidence="2 7" id="KW-0441">Lipid A biosynthesis</keyword>
<dbReference type="PANTHER" id="PTHR43378:SF2">
    <property type="entry name" value="UDP-3-O-ACYLGLUCOSAMINE N-ACYLTRANSFERASE 1, MITOCHONDRIAL-RELATED"/>
    <property type="match status" value="1"/>
</dbReference>
<dbReference type="Pfam" id="PF00132">
    <property type="entry name" value="Hexapep"/>
    <property type="match status" value="2"/>
</dbReference>
<keyword evidence="6 7" id="KW-0012">Acyltransferase</keyword>
<organism evidence="9 10">
    <name type="scientific">Ferrovibrio xuzhouensis</name>
    <dbReference type="NCBI Taxonomy" id="1576914"/>
    <lineage>
        <taxon>Bacteria</taxon>
        <taxon>Pseudomonadati</taxon>
        <taxon>Pseudomonadota</taxon>
        <taxon>Alphaproteobacteria</taxon>
        <taxon>Rhodospirillales</taxon>
        <taxon>Rhodospirillaceae</taxon>
        <taxon>Ferrovibrio</taxon>
    </lineage>
</organism>
<dbReference type="PANTHER" id="PTHR43378">
    <property type="entry name" value="UDP-3-O-ACYLGLUCOSAMINE N-ACYLTRANSFERASE"/>
    <property type="match status" value="1"/>
</dbReference>
<reference evidence="10" key="1">
    <citation type="journal article" date="2019" name="Int. J. Syst. Evol. Microbiol.">
        <title>The Global Catalogue of Microorganisms (GCM) 10K type strain sequencing project: providing services to taxonomists for standard genome sequencing and annotation.</title>
        <authorList>
            <consortium name="The Broad Institute Genomics Platform"/>
            <consortium name="The Broad Institute Genome Sequencing Center for Infectious Disease"/>
            <person name="Wu L."/>
            <person name="Ma J."/>
        </authorList>
    </citation>
    <scope>NUCLEOTIDE SEQUENCE [LARGE SCALE GENOMIC DNA]</scope>
    <source>
        <strain evidence="10">KCTC 42182</strain>
    </source>
</reference>
<dbReference type="CDD" id="cd03352">
    <property type="entry name" value="LbH_LpxD"/>
    <property type="match status" value="1"/>
</dbReference>
<dbReference type="InterPro" id="IPR011004">
    <property type="entry name" value="Trimer_LpxA-like_sf"/>
</dbReference>
<comment type="caution">
    <text evidence="9">The sequence shown here is derived from an EMBL/GenBank/DDBJ whole genome shotgun (WGS) entry which is preliminary data.</text>
</comment>